<dbReference type="EMBL" id="ABXW01000070">
    <property type="protein sequence ID" value="EEB44283.1"/>
    <property type="molecule type" value="Genomic_DNA"/>
</dbReference>
<dbReference type="GeneID" id="57291886"/>
<reference evidence="2 3" key="1">
    <citation type="submission" date="2008-10" db="EMBL/GenBank/DDBJ databases">
        <title>Draft genome sequence of Providencia alcalifaciens (DSM 30120).</title>
        <authorList>
            <person name="Sudarsanam P."/>
            <person name="Ley R."/>
            <person name="Guruge J."/>
            <person name="Turnbaugh P.J."/>
            <person name="Mahowald M."/>
            <person name="Liep D."/>
            <person name="Gordon J."/>
        </authorList>
    </citation>
    <scope>NUCLEOTIDE SEQUENCE [LARGE SCALE GENOMIC DNA]</scope>
    <source>
        <strain evidence="2 3">DSM 30120</strain>
    </source>
</reference>
<keyword evidence="2" id="KW-0808">Transferase</keyword>
<dbReference type="RefSeq" id="WP_006660543.1">
    <property type="nucleotide sequence ID" value="NZ_ABXW01000070.1"/>
</dbReference>
<gene>
    <name evidence="2" type="ORF">PROVALCAL_03634</name>
</gene>
<sequence length="268" mass="31501">MYIVTNPYNSFKVTIIILSYNGDLYIEETINSAIKQSYKNIEIIIIDDHSKSETVNKILHFNENPKIQIFLNKENKGITYNLNKVVLNLDSDFFLLLGHDDIIPANHVETMLSEFDDETISVHCNSYIIDSLGKKKKLLKTDSIQQDHSQPEKIFNALAIDNFISSCGMLHRTKIFKLVKGWEPKYKNYGEWLYYINSLKFGHIKYTTKTIAFYRIHETNITKTFNKKGIKNDVISYKNYCRHKAFKLAKKNLPFLIRYLFIKIKSRY</sequence>
<dbReference type="AlphaFoldDB" id="B6XJS6"/>
<dbReference type="Pfam" id="PF00535">
    <property type="entry name" value="Glycos_transf_2"/>
    <property type="match status" value="1"/>
</dbReference>
<reference evidence="2 3" key="2">
    <citation type="submission" date="2008-10" db="EMBL/GenBank/DDBJ databases">
        <authorList>
            <person name="Fulton L."/>
            <person name="Clifton S."/>
            <person name="Fulton B."/>
            <person name="Xu J."/>
            <person name="Minx P."/>
            <person name="Pepin K.H."/>
            <person name="Johnson M."/>
            <person name="Bhonagiri V."/>
            <person name="Nash W.E."/>
            <person name="Mardis E.R."/>
            <person name="Wilson R.K."/>
        </authorList>
    </citation>
    <scope>NUCLEOTIDE SEQUENCE [LARGE SCALE GENOMIC DNA]</scope>
    <source>
        <strain evidence="2 3">DSM 30120</strain>
    </source>
</reference>
<dbReference type="EC" id="2.4.-.-" evidence="2"/>
<dbReference type="InterPro" id="IPR001173">
    <property type="entry name" value="Glyco_trans_2-like"/>
</dbReference>
<keyword evidence="2" id="KW-0328">Glycosyltransferase</keyword>
<evidence type="ECO:0000313" key="2">
    <source>
        <dbReference type="EMBL" id="EEB44283.1"/>
    </source>
</evidence>
<dbReference type="eggNOG" id="COG1216">
    <property type="taxonomic scope" value="Bacteria"/>
</dbReference>
<organism evidence="2 3">
    <name type="scientific">Providencia alcalifaciens DSM 30120</name>
    <dbReference type="NCBI Taxonomy" id="520999"/>
    <lineage>
        <taxon>Bacteria</taxon>
        <taxon>Pseudomonadati</taxon>
        <taxon>Pseudomonadota</taxon>
        <taxon>Gammaproteobacteria</taxon>
        <taxon>Enterobacterales</taxon>
        <taxon>Morganellaceae</taxon>
        <taxon>Providencia</taxon>
    </lineage>
</organism>
<accession>B6XJS6</accession>
<dbReference type="PANTHER" id="PTHR22916:SF3">
    <property type="entry name" value="UDP-GLCNAC:BETAGAL BETA-1,3-N-ACETYLGLUCOSAMINYLTRANSFERASE-LIKE PROTEIN 1"/>
    <property type="match status" value="1"/>
</dbReference>
<evidence type="ECO:0000259" key="1">
    <source>
        <dbReference type="Pfam" id="PF00535"/>
    </source>
</evidence>
<dbReference type="PANTHER" id="PTHR22916">
    <property type="entry name" value="GLYCOSYLTRANSFERASE"/>
    <property type="match status" value="1"/>
</dbReference>
<dbReference type="Proteomes" id="UP000003729">
    <property type="component" value="Unassembled WGS sequence"/>
</dbReference>
<dbReference type="Gene3D" id="3.90.550.10">
    <property type="entry name" value="Spore Coat Polysaccharide Biosynthesis Protein SpsA, Chain A"/>
    <property type="match status" value="1"/>
</dbReference>
<protein>
    <submittedName>
        <fullName evidence="2">Glycosyltransferase, group 2 family protein</fullName>
        <ecNumber evidence="2">2.4.-.-</ecNumber>
    </submittedName>
</protein>
<dbReference type="CAZy" id="GT2">
    <property type="family name" value="Glycosyltransferase Family 2"/>
</dbReference>
<evidence type="ECO:0000313" key="3">
    <source>
        <dbReference type="Proteomes" id="UP000003729"/>
    </source>
</evidence>
<comment type="caution">
    <text evidence="2">The sequence shown here is derived from an EMBL/GenBank/DDBJ whole genome shotgun (WGS) entry which is preliminary data.</text>
</comment>
<dbReference type="InterPro" id="IPR029044">
    <property type="entry name" value="Nucleotide-diphossugar_trans"/>
</dbReference>
<dbReference type="GO" id="GO:0016758">
    <property type="term" value="F:hexosyltransferase activity"/>
    <property type="evidence" value="ECO:0007669"/>
    <property type="project" value="UniProtKB-ARBA"/>
</dbReference>
<proteinExistence type="predicted"/>
<dbReference type="SUPFAM" id="SSF53448">
    <property type="entry name" value="Nucleotide-diphospho-sugar transferases"/>
    <property type="match status" value="1"/>
</dbReference>
<feature type="domain" description="Glycosyltransferase 2-like" evidence="1">
    <location>
        <begin position="14"/>
        <end position="172"/>
    </location>
</feature>
<name>B6XJS6_9GAMM</name>